<dbReference type="InterPro" id="IPR035437">
    <property type="entry name" value="SNase_OB-fold_sf"/>
</dbReference>
<dbReference type="Proteomes" id="UP000267096">
    <property type="component" value="Unassembled WGS sequence"/>
</dbReference>
<dbReference type="OrthoDB" id="6220511at2759"/>
<dbReference type="PANTHER" id="PTHR28434:SF1">
    <property type="entry name" value="PROTEIN C3ORF33"/>
    <property type="match status" value="1"/>
</dbReference>
<dbReference type="SUPFAM" id="SSF50199">
    <property type="entry name" value="Staphylococcal nuclease"/>
    <property type="match status" value="1"/>
</dbReference>
<name>A0A0M3JYV2_ANISI</name>
<dbReference type="AlphaFoldDB" id="A0A0M3JYV2"/>
<dbReference type="Gene3D" id="2.40.50.90">
    <property type="match status" value="1"/>
</dbReference>
<accession>A0A0M3JYV2</accession>
<keyword evidence="2" id="KW-1185">Reference proteome</keyword>
<dbReference type="GO" id="GO:0005615">
    <property type="term" value="C:extracellular space"/>
    <property type="evidence" value="ECO:0007669"/>
    <property type="project" value="TreeGrafter"/>
</dbReference>
<evidence type="ECO:0000313" key="3">
    <source>
        <dbReference type="WBParaSite" id="ASIM_0001364401-mRNA-1"/>
    </source>
</evidence>
<proteinExistence type="predicted"/>
<dbReference type="InterPro" id="IPR042421">
    <property type="entry name" value="C3orf33-like"/>
</dbReference>
<evidence type="ECO:0000313" key="2">
    <source>
        <dbReference type="Proteomes" id="UP000267096"/>
    </source>
</evidence>
<dbReference type="PANTHER" id="PTHR28434">
    <property type="entry name" value="PROTEIN C3ORF33"/>
    <property type="match status" value="1"/>
</dbReference>
<dbReference type="EMBL" id="UYRR01031308">
    <property type="protein sequence ID" value="VDK48866.1"/>
    <property type="molecule type" value="Genomic_DNA"/>
</dbReference>
<dbReference type="WBParaSite" id="ASIM_0001364401-mRNA-1">
    <property type="protein sequence ID" value="ASIM_0001364401-mRNA-1"/>
    <property type="gene ID" value="ASIM_0001364401"/>
</dbReference>
<sequence>MTNNSDILNNAHELLNENVSSSVRSSLPAKESLKTLDPINKYSALLVRFVRFQKASHIPDNIIRNQTQLNGRIKKILPNGIIKVEHEPFVNIPSLLSSLSKSQNKNRIFRSNLNLELIRKGYARVLDGGDAEHIDAIKAYPSYSRLVSRLLVSEQIADRRGLGIWQRETWVESIAAYPSQLYQIIRNNALTRFMILLGLIGSDVAKSVYHLAKRGYHASTLMLSYFVHLYRLFDTYLHKISSFYLNAKRKLSK</sequence>
<protein>
    <submittedName>
        <fullName evidence="3">Protein C3orf33 (inferred by orthology to a human protein)</fullName>
    </submittedName>
</protein>
<gene>
    <name evidence="1" type="ORF">ASIM_LOCUS13072</name>
</gene>
<evidence type="ECO:0000313" key="1">
    <source>
        <dbReference type="EMBL" id="VDK48866.1"/>
    </source>
</evidence>
<reference evidence="1 2" key="2">
    <citation type="submission" date="2018-11" db="EMBL/GenBank/DDBJ databases">
        <authorList>
            <consortium name="Pathogen Informatics"/>
        </authorList>
    </citation>
    <scope>NUCLEOTIDE SEQUENCE [LARGE SCALE GENOMIC DNA]</scope>
</reference>
<reference evidence="3" key="1">
    <citation type="submission" date="2017-02" db="UniProtKB">
        <authorList>
            <consortium name="WormBaseParasite"/>
        </authorList>
    </citation>
    <scope>IDENTIFICATION</scope>
</reference>
<organism evidence="3">
    <name type="scientific">Anisakis simplex</name>
    <name type="common">Herring worm</name>
    <dbReference type="NCBI Taxonomy" id="6269"/>
    <lineage>
        <taxon>Eukaryota</taxon>
        <taxon>Metazoa</taxon>
        <taxon>Ecdysozoa</taxon>
        <taxon>Nematoda</taxon>
        <taxon>Chromadorea</taxon>
        <taxon>Rhabditida</taxon>
        <taxon>Spirurina</taxon>
        <taxon>Ascaridomorpha</taxon>
        <taxon>Ascaridoidea</taxon>
        <taxon>Anisakidae</taxon>
        <taxon>Anisakis</taxon>
        <taxon>Anisakis simplex complex</taxon>
    </lineage>
</organism>